<name>A0A8S9Y3G1_APOLU</name>
<evidence type="ECO:0000256" key="2">
    <source>
        <dbReference type="SAM" id="MobiDB-lite"/>
    </source>
</evidence>
<evidence type="ECO:0000256" key="1">
    <source>
        <dbReference type="ARBA" id="ARBA00023054"/>
    </source>
</evidence>
<feature type="domain" description="Schwannomin interacting protein 1 C-terminal" evidence="3">
    <location>
        <begin position="152"/>
        <end position="392"/>
    </location>
</feature>
<feature type="region of interest" description="Disordered" evidence="2">
    <location>
        <begin position="203"/>
        <end position="263"/>
    </location>
</feature>
<reference evidence="4" key="1">
    <citation type="journal article" date="2021" name="Mol. Ecol. Resour.">
        <title>Apolygus lucorum genome provides insights into omnivorousness and mesophyll feeding.</title>
        <authorList>
            <person name="Liu Y."/>
            <person name="Liu H."/>
            <person name="Wang H."/>
            <person name="Huang T."/>
            <person name="Liu B."/>
            <person name="Yang B."/>
            <person name="Yin L."/>
            <person name="Li B."/>
            <person name="Zhang Y."/>
            <person name="Zhang S."/>
            <person name="Jiang F."/>
            <person name="Zhang X."/>
            <person name="Ren Y."/>
            <person name="Wang B."/>
            <person name="Wang S."/>
            <person name="Lu Y."/>
            <person name="Wu K."/>
            <person name="Fan W."/>
            <person name="Wang G."/>
        </authorList>
    </citation>
    <scope>NUCLEOTIDE SEQUENCE</scope>
    <source>
        <strain evidence="4">12Hb</strain>
    </source>
</reference>
<proteinExistence type="predicted"/>
<evidence type="ECO:0000313" key="5">
    <source>
        <dbReference type="Proteomes" id="UP000466442"/>
    </source>
</evidence>
<dbReference type="OrthoDB" id="6260144at2759"/>
<dbReference type="GO" id="GO:0005886">
    <property type="term" value="C:plasma membrane"/>
    <property type="evidence" value="ECO:0007669"/>
    <property type="project" value="TreeGrafter"/>
</dbReference>
<comment type="caution">
    <text evidence="4">The sequence shown here is derived from an EMBL/GenBank/DDBJ whole genome shotgun (WGS) entry which is preliminary data.</text>
</comment>
<organism evidence="4 5">
    <name type="scientific">Apolygus lucorum</name>
    <name type="common">Small green plant bug</name>
    <name type="synonym">Lygocoris lucorum</name>
    <dbReference type="NCBI Taxonomy" id="248454"/>
    <lineage>
        <taxon>Eukaryota</taxon>
        <taxon>Metazoa</taxon>
        <taxon>Ecdysozoa</taxon>
        <taxon>Arthropoda</taxon>
        <taxon>Hexapoda</taxon>
        <taxon>Insecta</taxon>
        <taxon>Pterygota</taxon>
        <taxon>Neoptera</taxon>
        <taxon>Paraneoptera</taxon>
        <taxon>Hemiptera</taxon>
        <taxon>Heteroptera</taxon>
        <taxon>Panheteroptera</taxon>
        <taxon>Cimicomorpha</taxon>
        <taxon>Miridae</taxon>
        <taxon>Mirini</taxon>
        <taxon>Apolygus</taxon>
    </lineage>
</organism>
<dbReference type="InterPro" id="IPR039045">
    <property type="entry name" value="SCHIP_1"/>
</dbReference>
<dbReference type="PANTHER" id="PTHR13103">
    <property type="entry name" value="SCHWANNOMIN INTERACTING PROTEIN 1"/>
    <property type="match status" value="1"/>
</dbReference>
<gene>
    <name evidence="4" type="ORF">GE061_010126</name>
</gene>
<keyword evidence="5" id="KW-1185">Reference proteome</keyword>
<dbReference type="PANTHER" id="PTHR13103:SF2">
    <property type="entry name" value="IQCJ-SCHIP1 READTHROUGH TRANSCRIPT PROTEIN-RELATED"/>
    <property type="match status" value="1"/>
</dbReference>
<keyword evidence="1" id="KW-0175">Coiled coil</keyword>
<protein>
    <recommendedName>
        <fullName evidence="3">Schwannomin interacting protein 1 C-terminal domain-containing protein</fullName>
    </recommendedName>
</protein>
<evidence type="ECO:0000313" key="4">
    <source>
        <dbReference type="EMBL" id="KAF6215374.1"/>
    </source>
</evidence>
<dbReference type="GO" id="GO:0035332">
    <property type="term" value="P:positive regulation of hippo signaling"/>
    <property type="evidence" value="ECO:0007669"/>
    <property type="project" value="TreeGrafter"/>
</dbReference>
<dbReference type="Pfam" id="PF10148">
    <property type="entry name" value="SCHIP-1_C"/>
    <property type="match status" value="1"/>
</dbReference>
<dbReference type="Proteomes" id="UP000466442">
    <property type="component" value="Unassembled WGS sequence"/>
</dbReference>
<evidence type="ECO:0000259" key="3">
    <source>
        <dbReference type="Pfam" id="PF10148"/>
    </source>
</evidence>
<accession>A0A8S9Y3G1</accession>
<sequence length="419" mass="46090">METPEVSPTVSQGVSATVTPQPQRETPEVSPTVSQGVSATVTPQQQGETPEVSPTVSQGVSATVTPQQQRETPEVSPTVSQGVSDTVTLQQQRETPEVSHTVSHTVSPDVSDAVSTQQHGFDVYNIETAMPKIDLEAIESHLRAAREEERRRRNDREEIRRRLATGCDTDEFYGSGDKPGKKPSLQARLQSGMNLQICFMNETSSDTESPSSESAPPSRSGTPGATPSPPKPKSHPEPPKSLNLTSKVRDSKASFTPGGPNEDFFTRQARLQAEARLALSQAKDRARLQMEADRLSGKTSPITEMLRASLKKVGVHFPPERRRVSRQMLTDMNVAQLQVIVNDLHTQIETLNEGLVRFLMERDELHMTQDSMLVDIEDVTRYLGAKESCLKDDIVRNNNLTPPVTSKPVITRIVSLGKK</sequence>
<feature type="region of interest" description="Disordered" evidence="2">
    <location>
        <begin position="1"/>
        <end position="85"/>
    </location>
</feature>
<dbReference type="EMBL" id="WIXP02000002">
    <property type="protein sequence ID" value="KAF6215374.1"/>
    <property type="molecule type" value="Genomic_DNA"/>
</dbReference>
<dbReference type="InterPro" id="IPR015649">
    <property type="entry name" value="SCHIP_1_C"/>
</dbReference>
<feature type="compositionally biased region" description="Low complexity" evidence="2">
    <location>
        <begin position="203"/>
        <end position="222"/>
    </location>
</feature>
<dbReference type="GO" id="GO:0030054">
    <property type="term" value="C:cell junction"/>
    <property type="evidence" value="ECO:0007669"/>
    <property type="project" value="TreeGrafter"/>
</dbReference>
<dbReference type="AlphaFoldDB" id="A0A8S9Y3G1"/>